<keyword evidence="7 8" id="KW-0349">Heme</keyword>
<evidence type="ECO:0000256" key="6">
    <source>
        <dbReference type="ARBA" id="ARBA00023004"/>
    </source>
</evidence>
<keyword evidence="2 9" id="KW-0812">Transmembrane</keyword>
<feature type="transmembrane region" description="Helical" evidence="9">
    <location>
        <begin position="12"/>
        <end position="36"/>
    </location>
</feature>
<dbReference type="GO" id="GO:0016125">
    <property type="term" value="P:sterol metabolic process"/>
    <property type="evidence" value="ECO:0007669"/>
    <property type="project" value="TreeGrafter"/>
</dbReference>
<dbReference type="PANTHER" id="PTHR24286">
    <property type="entry name" value="CYTOCHROME P450 26"/>
    <property type="match status" value="1"/>
</dbReference>
<dbReference type="InterPro" id="IPR002401">
    <property type="entry name" value="Cyt_P450_E_grp-I"/>
</dbReference>
<dbReference type="GO" id="GO:0010268">
    <property type="term" value="P:brassinosteroid homeostasis"/>
    <property type="evidence" value="ECO:0007669"/>
    <property type="project" value="TreeGrafter"/>
</dbReference>
<dbReference type="PROSITE" id="PS00086">
    <property type="entry name" value="CYTOCHROME_P450"/>
    <property type="match status" value="1"/>
</dbReference>
<dbReference type="SUPFAM" id="SSF48264">
    <property type="entry name" value="Cytochrome P450"/>
    <property type="match status" value="1"/>
</dbReference>
<dbReference type="PRINTS" id="PR00385">
    <property type="entry name" value="P450"/>
</dbReference>
<keyword evidence="6 7" id="KW-0408">Iron</keyword>
<dbReference type="GO" id="GO:0020037">
    <property type="term" value="F:heme binding"/>
    <property type="evidence" value="ECO:0007669"/>
    <property type="project" value="InterPro"/>
</dbReference>
<dbReference type="InterPro" id="IPR036396">
    <property type="entry name" value="Cyt_P450_sf"/>
</dbReference>
<dbReference type="AlphaFoldDB" id="A0AAW2KB99"/>
<evidence type="ECO:0000256" key="2">
    <source>
        <dbReference type="ARBA" id="ARBA00022692"/>
    </source>
</evidence>
<proteinExistence type="inferred from homology"/>
<organism evidence="10">
    <name type="scientific">Sesamum radiatum</name>
    <name type="common">Black benniseed</name>
    <dbReference type="NCBI Taxonomy" id="300843"/>
    <lineage>
        <taxon>Eukaryota</taxon>
        <taxon>Viridiplantae</taxon>
        <taxon>Streptophyta</taxon>
        <taxon>Embryophyta</taxon>
        <taxon>Tracheophyta</taxon>
        <taxon>Spermatophyta</taxon>
        <taxon>Magnoliopsida</taxon>
        <taxon>eudicotyledons</taxon>
        <taxon>Gunneridae</taxon>
        <taxon>Pentapetalae</taxon>
        <taxon>asterids</taxon>
        <taxon>lamiids</taxon>
        <taxon>Lamiales</taxon>
        <taxon>Pedaliaceae</taxon>
        <taxon>Sesamum</taxon>
    </lineage>
</organism>
<accession>A0AAW2KB99</accession>
<dbReference type="PRINTS" id="PR00463">
    <property type="entry name" value="EP450I"/>
</dbReference>
<dbReference type="EMBL" id="JACGWJ010000029">
    <property type="protein sequence ID" value="KAL0303693.1"/>
    <property type="molecule type" value="Genomic_DNA"/>
</dbReference>
<dbReference type="PANTHER" id="PTHR24286:SF305">
    <property type="entry name" value="CYTOCHROME P450 708A2"/>
    <property type="match status" value="1"/>
</dbReference>
<reference evidence="10" key="1">
    <citation type="submission" date="2020-06" db="EMBL/GenBank/DDBJ databases">
        <authorList>
            <person name="Li T."/>
            <person name="Hu X."/>
            <person name="Zhang T."/>
            <person name="Song X."/>
            <person name="Zhang H."/>
            <person name="Dai N."/>
            <person name="Sheng W."/>
            <person name="Hou X."/>
            <person name="Wei L."/>
        </authorList>
    </citation>
    <scope>NUCLEOTIDE SEQUENCE</scope>
    <source>
        <strain evidence="10">G02</strain>
        <tissue evidence="10">Leaf</tissue>
    </source>
</reference>
<dbReference type="GO" id="GO:0016020">
    <property type="term" value="C:membrane"/>
    <property type="evidence" value="ECO:0007669"/>
    <property type="project" value="UniProtKB-SubCell"/>
</dbReference>
<keyword evidence="3 7" id="KW-0479">Metal-binding</keyword>
<dbReference type="GO" id="GO:0016132">
    <property type="term" value="P:brassinosteroid biosynthetic process"/>
    <property type="evidence" value="ECO:0007669"/>
    <property type="project" value="TreeGrafter"/>
</dbReference>
<comment type="similarity">
    <text evidence="8">Belongs to the cytochrome P450 family.</text>
</comment>
<keyword evidence="5 8" id="KW-0560">Oxidoreductase</keyword>
<dbReference type="Pfam" id="PF00067">
    <property type="entry name" value="p450"/>
    <property type="match status" value="1"/>
</dbReference>
<evidence type="ECO:0000256" key="9">
    <source>
        <dbReference type="SAM" id="Phobius"/>
    </source>
</evidence>
<reference evidence="10" key="2">
    <citation type="journal article" date="2024" name="Plant">
        <title>Genomic evolution and insights into agronomic trait innovations of Sesamum species.</title>
        <authorList>
            <person name="Miao H."/>
            <person name="Wang L."/>
            <person name="Qu L."/>
            <person name="Liu H."/>
            <person name="Sun Y."/>
            <person name="Le M."/>
            <person name="Wang Q."/>
            <person name="Wei S."/>
            <person name="Zheng Y."/>
            <person name="Lin W."/>
            <person name="Duan Y."/>
            <person name="Cao H."/>
            <person name="Xiong S."/>
            <person name="Wang X."/>
            <person name="Wei L."/>
            <person name="Li C."/>
            <person name="Ma Q."/>
            <person name="Ju M."/>
            <person name="Zhao R."/>
            <person name="Li G."/>
            <person name="Mu C."/>
            <person name="Tian Q."/>
            <person name="Mei H."/>
            <person name="Zhang T."/>
            <person name="Gao T."/>
            <person name="Zhang H."/>
        </authorList>
    </citation>
    <scope>NUCLEOTIDE SEQUENCE</scope>
    <source>
        <strain evidence="10">G02</strain>
    </source>
</reference>
<evidence type="ECO:0000256" key="8">
    <source>
        <dbReference type="RuleBase" id="RU000461"/>
    </source>
</evidence>
<comment type="caution">
    <text evidence="10">The sequence shown here is derived from an EMBL/GenBank/DDBJ whole genome shotgun (WGS) entry which is preliminary data.</text>
</comment>
<dbReference type="GO" id="GO:0016705">
    <property type="term" value="F:oxidoreductase activity, acting on paired donors, with incorporation or reduction of molecular oxygen"/>
    <property type="evidence" value="ECO:0007669"/>
    <property type="project" value="InterPro"/>
</dbReference>
<dbReference type="InterPro" id="IPR017972">
    <property type="entry name" value="Cyt_P450_CS"/>
</dbReference>
<dbReference type="InterPro" id="IPR001128">
    <property type="entry name" value="Cyt_P450"/>
</dbReference>
<dbReference type="GO" id="GO:0004497">
    <property type="term" value="F:monooxygenase activity"/>
    <property type="evidence" value="ECO:0007669"/>
    <property type="project" value="UniProtKB-KW"/>
</dbReference>
<keyword evidence="4 9" id="KW-1133">Transmembrane helix</keyword>
<keyword evidence="9" id="KW-0472">Membrane</keyword>
<evidence type="ECO:0000256" key="5">
    <source>
        <dbReference type="ARBA" id="ARBA00023002"/>
    </source>
</evidence>
<evidence type="ECO:0000256" key="1">
    <source>
        <dbReference type="ARBA" id="ARBA00004167"/>
    </source>
</evidence>
<dbReference type="GO" id="GO:0005506">
    <property type="term" value="F:iron ion binding"/>
    <property type="evidence" value="ECO:0007669"/>
    <property type="project" value="InterPro"/>
</dbReference>
<evidence type="ECO:0000256" key="4">
    <source>
        <dbReference type="ARBA" id="ARBA00022989"/>
    </source>
</evidence>
<feature type="binding site" description="axial binding residue" evidence="7">
    <location>
        <position position="422"/>
    </location>
    <ligand>
        <name>heme</name>
        <dbReference type="ChEBI" id="CHEBI:30413"/>
    </ligand>
    <ligandPart>
        <name>Fe</name>
        <dbReference type="ChEBI" id="CHEBI:18248"/>
    </ligandPart>
</feature>
<protein>
    <submittedName>
        <fullName evidence="10">Cytochrome</fullName>
    </submittedName>
</protein>
<evidence type="ECO:0000313" key="10">
    <source>
        <dbReference type="EMBL" id="KAL0303693.1"/>
    </source>
</evidence>
<sequence length="474" mass="53797">MEAYISSYIREISVDVSSVVLLVATLITIYITHWIYRWRNPKCNGALPPGSMGLPLIGETIQLVIPSASLDLPPFIKTRMKRYGPIFRTNVAGRPVIITADPEFNHFLLRQDGKLVDTWSMDTFAEVFDQASQSSRKYTRSLTLNHFGVEALKGKLLPQMEGMVRKTLSSWSSQESVEVKSEAVTMSIDFAARQIFSGDLENAPLKISDMFRDLVEGLMSFPINLPDPQESKEMMREVVRKRLAESERRHGDLLDHIIEDKNSESFLNEDFIVQLMFGLLFVTSDSISTTLALAFKLLAEHPPVLEELTAEHEAILKNRADSDSTLTWNEYKSMTFTLQVINEVLRLGNIAPGFFRRALRDIPINGYTIPAGWVIMIATAGLHLSDNQFEDPLKFNPWRWKEIQPSVVAKCFMPFGSGMKQCAGAEYSRVLLATFLHVLVTKYRWALVKGGKIVRSPIIRFPDGFHYKISERKK</sequence>
<evidence type="ECO:0000256" key="3">
    <source>
        <dbReference type="ARBA" id="ARBA00022723"/>
    </source>
</evidence>
<evidence type="ECO:0000256" key="7">
    <source>
        <dbReference type="PIRSR" id="PIRSR602401-1"/>
    </source>
</evidence>
<comment type="subcellular location">
    <subcellularLocation>
        <location evidence="1">Membrane</location>
        <topology evidence="1">Single-pass membrane protein</topology>
    </subcellularLocation>
</comment>
<name>A0AAW2KB99_SESRA</name>
<gene>
    <name evidence="10" type="ORF">Sradi_6237400</name>
</gene>
<dbReference type="CDD" id="cd11043">
    <property type="entry name" value="CYP90-like"/>
    <property type="match status" value="1"/>
</dbReference>
<dbReference type="Gene3D" id="1.10.630.10">
    <property type="entry name" value="Cytochrome P450"/>
    <property type="match status" value="1"/>
</dbReference>
<comment type="cofactor">
    <cofactor evidence="7">
        <name>heme</name>
        <dbReference type="ChEBI" id="CHEBI:30413"/>
    </cofactor>
</comment>
<keyword evidence="8" id="KW-0503">Monooxygenase</keyword>